<protein>
    <submittedName>
        <fullName evidence="3">Conjugal transfer protein TraK</fullName>
    </submittedName>
    <submittedName>
        <fullName evidence="2">TraK family protein</fullName>
    </submittedName>
</protein>
<name>A0AAN5KTY4_LEGPN</name>
<dbReference type="InterPro" id="IPR035225">
    <property type="entry name" value="DUF5338"/>
</dbReference>
<dbReference type="EMBL" id="DACWOD010000008">
    <property type="protein sequence ID" value="HAU2396907.1"/>
    <property type="molecule type" value="Genomic_DNA"/>
</dbReference>
<evidence type="ECO:0000313" key="2">
    <source>
        <dbReference type="EMBL" id="HAT1597784.1"/>
    </source>
</evidence>
<feature type="compositionally biased region" description="Polar residues" evidence="1">
    <location>
        <begin position="1"/>
        <end position="19"/>
    </location>
</feature>
<gene>
    <name evidence="2" type="ORF">I8Y58_003056</name>
    <name evidence="3" type="ORF">JBK99_11285</name>
</gene>
<proteinExistence type="predicted"/>
<feature type="region of interest" description="Disordered" evidence="1">
    <location>
        <begin position="1"/>
        <end position="23"/>
    </location>
</feature>
<dbReference type="EMBL" id="DACSEI010000071">
    <property type="protein sequence ID" value="HAT1597784.1"/>
    <property type="molecule type" value="Genomic_DNA"/>
</dbReference>
<reference evidence="2" key="2">
    <citation type="submission" date="2020-11" db="EMBL/GenBank/DDBJ databases">
        <authorList>
            <consortium name="NCBI Pathogen Detection Project"/>
        </authorList>
    </citation>
    <scope>NUCLEOTIDE SEQUENCE</scope>
    <source>
        <strain evidence="3">CL18-200174</strain>
        <strain evidence="2">D3612</strain>
    </source>
</reference>
<evidence type="ECO:0000256" key="1">
    <source>
        <dbReference type="SAM" id="MobiDB-lite"/>
    </source>
</evidence>
<evidence type="ECO:0000313" key="3">
    <source>
        <dbReference type="EMBL" id="HAU2396907.1"/>
    </source>
</evidence>
<dbReference type="Proteomes" id="UP000861567">
    <property type="component" value="Unassembled WGS sequence"/>
</dbReference>
<comment type="caution">
    <text evidence="2">The sequence shown here is derived from an EMBL/GenBank/DDBJ whole genome shotgun (WGS) entry which is preliminary data.</text>
</comment>
<dbReference type="Proteomes" id="UP000863577">
    <property type="component" value="Unassembled WGS sequence"/>
</dbReference>
<accession>A0AAN5KTY4</accession>
<dbReference type="RefSeq" id="WP_062725486.1">
    <property type="nucleotide sequence ID" value="NZ_LOMB01000067.1"/>
</dbReference>
<dbReference type="AlphaFoldDB" id="A0AAN5KTY4"/>
<sequence length="122" mass="13941">MNKSLTENLKSSNQAQQRANARKHKVEFLSLREDIADALEKGWSITIIWETLRNEGSFTATYNTFRLYVLKYIANGQKLGYSQKGAVDVQTKKLIGHHSSEKQETSMPSFRNNPIPNIKDLL</sequence>
<evidence type="ECO:0000313" key="4">
    <source>
        <dbReference type="Proteomes" id="UP000861567"/>
    </source>
</evidence>
<dbReference type="Pfam" id="PF17273">
    <property type="entry name" value="DUF5338"/>
    <property type="match status" value="1"/>
</dbReference>
<reference evidence="2" key="1">
    <citation type="journal article" date="2018" name="Genome Biol.">
        <title>SKESA: strategic k-mer extension for scrupulous assemblies.</title>
        <authorList>
            <person name="Souvorov A."/>
            <person name="Agarwala R."/>
            <person name="Lipman D.J."/>
        </authorList>
    </citation>
    <scope>NUCLEOTIDE SEQUENCE</scope>
    <source>
        <strain evidence="3">CL18-200174</strain>
        <strain evidence="2">D3612</strain>
    </source>
</reference>
<organism evidence="2 4">
    <name type="scientific">Legionella pneumophila</name>
    <dbReference type="NCBI Taxonomy" id="446"/>
    <lineage>
        <taxon>Bacteria</taxon>
        <taxon>Pseudomonadati</taxon>
        <taxon>Pseudomonadota</taxon>
        <taxon>Gammaproteobacteria</taxon>
        <taxon>Legionellales</taxon>
        <taxon>Legionellaceae</taxon>
        <taxon>Legionella</taxon>
    </lineage>
</organism>